<evidence type="ECO:0000313" key="2">
    <source>
        <dbReference type="EMBL" id="QNK00727.1"/>
    </source>
</evidence>
<accession>A0A7G8Q1R9</accession>
<dbReference type="RefSeq" id="WP_187056199.1">
    <property type="nucleotide sequence ID" value="NZ_CP060412.1"/>
</dbReference>
<dbReference type="NCBIfam" id="TIGR01764">
    <property type="entry name" value="excise"/>
    <property type="match status" value="1"/>
</dbReference>
<dbReference type="EMBL" id="CP060412">
    <property type="protein sequence ID" value="QNK00727.1"/>
    <property type="molecule type" value="Genomic_DNA"/>
</dbReference>
<dbReference type="Pfam" id="PF12728">
    <property type="entry name" value="HTH_17"/>
    <property type="match status" value="1"/>
</dbReference>
<organism evidence="2 3">
    <name type="scientific">Dyella telluris</name>
    <dbReference type="NCBI Taxonomy" id="2763498"/>
    <lineage>
        <taxon>Bacteria</taxon>
        <taxon>Pseudomonadati</taxon>
        <taxon>Pseudomonadota</taxon>
        <taxon>Gammaproteobacteria</taxon>
        <taxon>Lysobacterales</taxon>
        <taxon>Rhodanobacteraceae</taxon>
        <taxon>Dyella</taxon>
    </lineage>
</organism>
<feature type="domain" description="Helix-turn-helix" evidence="1">
    <location>
        <begin position="24"/>
        <end position="66"/>
    </location>
</feature>
<sequence length="72" mass="7885">MTTTARPTGDDANLRPLAHQIPSACARLGISRSSLYELMGSGKLKNFHVGRRVLIAESELQRFVDEAMQEAA</sequence>
<reference evidence="2 3" key="1">
    <citation type="submission" date="2020-08" db="EMBL/GenBank/DDBJ databases">
        <title>Dyella sp. G9 isolated from forest soil.</title>
        <authorList>
            <person name="Fu J."/>
            <person name="Qiu L."/>
        </authorList>
    </citation>
    <scope>NUCLEOTIDE SEQUENCE [LARGE SCALE GENOMIC DNA]</scope>
    <source>
        <strain evidence="2 3">G9</strain>
    </source>
</reference>
<dbReference type="InterPro" id="IPR041657">
    <property type="entry name" value="HTH_17"/>
</dbReference>
<proteinExistence type="predicted"/>
<dbReference type="Proteomes" id="UP000515873">
    <property type="component" value="Chromosome"/>
</dbReference>
<evidence type="ECO:0000313" key="3">
    <source>
        <dbReference type="Proteomes" id="UP000515873"/>
    </source>
</evidence>
<dbReference type="GO" id="GO:0003677">
    <property type="term" value="F:DNA binding"/>
    <property type="evidence" value="ECO:0007669"/>
    <property type="project" value="InterPro"/>
</dbReference>
<gene>
    <name evidence="2" type="ORF">H8F01_16790</name>
</gene>
<dbReference type="KEGG" id="dtl:H8F01_16790"/>
<protein>
    <submittedName>
        <fullName evidence="2">Helix-turn-helix domain-containing protein</fullName>
    </submittedName>
</protein>
<dbReference type="AlphaFoldDB" id="A0A7G8Q1R9"/>
<keyword evidence="3" id="KW-1185">Reference proteome</keyword>
<evidence type="ECO:0000259" key="1">
    <source>
        <dbReference type="Pfam" id="PF12728"/>
    </source>
</evidence>
<dbReference type="InterPro" id="IPR010093">
    <property type="entry name" value="SinI_DNA-bd"/>
</dbReference>
<name>A0A7G8Q1R9_9GAMM</name>